<dbReference type="InterPro" id="IPR009057">
    <property type="entry name" value="Homeodomain-like_sf"/>
</dbReference>
<dbReference type="PRINTS" id="PR00455">
    <property type="entry name" value="HTHTETR"/>
</dbReference>
<feature type="domain" description="HTH tetR-type" evidence="3">
    <location>
        <begin position="12"/>
        <end position="72"/>
    </location>
</feature>
<dbReference type="InterPro" id="IPR001647">
    <property type="entry name" value="HTH_TetR"/>
</dbReference>
<accession>A0A1C0YJQ1</accession>
<name>A0A1C0YJQ1_9BACL</name>
<protein>
    <recommendedName>
        <fullName evidence="3">HTH tetR-type domain-containing protein</fullName>
    </recommendedName>
</protein>
<dbReference type="InterPro" id="IPR050624">
    <property type="entry name" value="HTH-type_Tx_Regulator"/>
</dbReference>
<evidence type="ECO:0000259" key="3">
    <source>
        <dbReference type="PROSITE" id="PS50977"/>
    </source>
</evidence>
<evidence type="ECO:0000313" key="5">
    <source>
        <dbReference type="Proteomes" id="UP000093199"/>
    </source>
</evidence>
<evidence type="ECO:0000256" key="2">
    <source>
        <dbReference type="PROSITE-ProRule" id="PRU00335"/>
    </source>
</evidence>
<dbReference type="GO" id="GO:0003677">
    <property type="term" value="F:DNA binding"/>
    <property type="evidence" value="ECO:0007669"/>
    <property type="project" value="UniProtKB-UniRule"/>
</dbReference>
<evidence type="ECO:0000313" key="4">
    <source>
        <dbReference type="EMBL" id="OCS87406.1"/>
    </source>
</evidence>
<dbReference type="PANTHER" id="PTHR43479:SF8">
    <property type="entry name" value="TRANSCRIPTIONAL REGULATOR, TETR FAMILY"/>
    <property type="match status" value="1"/>
</dbReference>
<dbReference type="OrthoDB" id="9812484at2"/>
<dbReference type="Gene3D" id="1.10.357.10">
    <property type="entry name" value="Tetracycline Repressor, domain 2"/>
    <property type="match status" value="1"/>
</dbReference>
<organism evidence="4 5">
    <name type="scientific">Caryophanon tenue</name>
    <dbReference type="NCBI Taxonomy" id="33978"/>
    <lineage>
        <taxon>Bacteria</taxon>
        <taxon>Bacillati</taxon>
        <taxon>Bacillota</taxon>
        <taxon>Bacilli</taxon>
        <taxon>Bacillales</taxon>
        <taxon>Caryophanaceae</taxon>
        <taxon>Caryophanon</taxon>
    </lineage>
</organism>
<dbReference type="STRING" id="33978.A6M13_08795"/>
<evidence type="ECO:0000256" key="1">
    <source>
        <dbReference type="ARBA" id="ARBA00023125"/>
    </source>
</evidence>
<dbReference type="RefSeq" id="WP_066542878.1">
    <property type="nucleotide sequence ID" value="NZ_MASJ01000003.1"/>
</dbReference>
<dbReference type="PROSITE" id="PS50977">
    <property type="entry name" value="HTH_TETR_2"/>
    <property type="match status" value="1"/>
</dbReference>
<dbReference type="SUPFAM" id="SSF46689">
    <property type="entry name" value="Homeodomain-like"/>
    <property type="match status" value="1"/>
</dbReference>
<feature type="DNA-binding region" description="H-T-H motif" evidence="2">
    <location>
        <begin position="35"/>
        <end position="54"/>
    </location>
</feature>
<keyword evidence="1 2" id="KW-0238">DNA-binding</keyword>
<dbReference type="PANTHER" id="PTHR43479">
    <property type="entry name" value="ACREF/ENVCD OPERON REPRESSOR-RELATED"/>
    <property type="match status" value="1"/>
</dbReference>
<sequence length="187" mass="21117">MARGRKVNSNGERSKQLLLEKAIELFATHGYHQTKISDIVKAANLTQPTFYLYFESKDSLFNSLNAEFNEKLMTIFDTEDVHTNVSLSDLQTKLEQVLTFFTQHPLLTKVGFFEAMDAKVVKAAFTEQVKGYVEQFSHVNDAVLLSESLVGSLERLTYTCLLTGKYDAKQLADSLLTIYFAQAKQLA</sequence>
<dbReference type="AlphaFoldDB" id="A0A1C0YJQ1"/>
<dbReference type="EMBL" id="MASJ01000003">
    <property type="protein sequence ID" value="OCS87406.1"/>
    <property type="molecule type" value="Genomic_DNA"/>
</dbReference>
<reference evidence="4 5" key="1">
    <citation type="submission" date="2016-07" db="EMBL/GenBank/DDBJ databases">
        <title>Caryophanon tenue genome sequencing.</title>
        <authorList>
            <person name="Verma A."/>
            <person name="Pal Y."/>
            <person name="Krishnamurthi S."/>
        </authorList>
    </citation>
    <scope>NUCLEOTIDE SEQUENCE [LARGE SCALE GENOMIC DNA]</scope>
    <source>
        <strain evidence="4 5">DSM 14152</strain>
    </source>
</reference>
<keyword evidence="5" id="KW-1185">Reference proteome</keyword>
<proteinExistence type="predicted"/>
<comment type="caution">
    <text evidence="4">The sequence shown here is derived from an EMBL/GenBank/DDBJ whole genome shotgun (WGS) entry which is preliminary data.</text>
</comment>
<dbReference type="Proteomes" id="UP000093199">
    <property type="component" value="Unassembled WGS sequence"/>
</dbReference>
<dbReference type="Pfam" id="PF00440">
    <property type="entry name" value="TetR_N"/>
    <property type="match status" value="1"/>
</dbReference>
<gene>
    <name evidence="4" type="ORF">A6M13_08795</name>
</gene>